<dbReference type="InterPro" id="IPR029045">
    <property type="entry name" value="ClpP/crotonase-like_dom_sf"/>
</dbReference>
<dbReference type="AlphaFoldDB" id="A0A7V8SXW1"/>
<evidence type="ECO:0000256" key="6">
    <source>
        <dbReference type="ARBA" id="ARBA00022825"/>
    </source>
</evidence>
<organism evidence="8 9">
    <name type="scientific">Candidatus Acidiferrum panamense</name>
    <dbReference type="NCBI Taxonomy" id="2741543"/>
    <lineage>
        <taxon>Bacteria</taxon>
        <taxon>Pseudomonadati</taxon>
        <taxon>Acidobacteriota</taxon>
        <taxon>Terriglobia</taxon>
        <taxon>Candidatus Acidiferrales</taxon>
        <taxon>Candidatus Acidiferrum</taxon>
    </lineage>
</organism>
<evidence type="ECO:0000256" key="1">
    <source>
        <dbReference type="ARBA" id="ARBA00004496"/>
    </source>
</evidence>
<keyword evidence="3" id="KW-0963">Cytoplasm</keyword>
<accession>A0A7V8SXW1</accession>
<dbReference type="InterPro" id="IPR005151">
    <property type="entry name" value="Tail-specific_protease"/>
</dbReference>
<sequence>MAGFTNFNRYYFAQNAKQGAVIDERFNGGGAIADYIVDWLKRPLLMVAMTREGKDQSIPRAIFGPKVMLINQYAGSGGDALPWMFRKLGTGPLIGTRTWGGLIGIGGYPALIDGGLVTAPRIALFNPDTGEFDVENKGVSPDIEVDLDPALWRQGHDPQLEKGVSVALQELKDHPVPPIKRPKYPVYNWQKVRAEAAKGQTTSASGSGQNQ</sequence>
<comment type="caution">
    <text evidence="8">The sequence shown here is derived from an EMBL/GenBank/DDBJ whole genome shotgun (WGS) entry which is preliminary data.</text>
</comment>
<keyword evidence="9" id="KW-1185">Reference proteome</keyword>
<dbReference type="GO" id="GO:0008236">
    <property type="term" value="F:serine-type peptidase activity"/>
    <property type="evidence" value="ECO:0007669"/>
    <property type="project" value="UniProtKB-KW"/>
</dbReference>
<dbReference type="Pfam" id="PF03572">
    <property type="entry name" value="Peptidase_S41"/>
    <property type="match status" value="1"/>
</dbReference>
<dbReference type="GO" id="GO:0005737">
    <property type="term" value="C:cytoplasm"/>
    <property type="evidence" value="ECO:0007669"/>
    <property type="project" value="UniProtKB-SubCell"/>
</dbReference>
<proteinExistence type="inferred from homology"/>
<comment type="subcellular location">
    <subcellularLocation>
        <location evidence="1">Cytoplasm</location>
    </subcellularLocation>
</comment>
<dbReference type="InterPro" id="IPR012393">
    <property type="entry name" value="Tricorn_protease"/>
</dbReference>
<keyword evidence="6" id="KW-0720">Serine protease</keyword>
<dbReference type="SUPFAM" id="SSF52096">
    <property type="entry name" value="ClpP/crotonase"/>
    <property type="match status" value="1"/>
</dbReference>
<dbReference type="PANTHER" id="PTHR43253:SF1">
    <property type="entry name" value="TRICORN PROTEASE HOMOLOG 2-RELATED"/>
    <property type="match status" value="1"/>
</dbReference>
<dbReference type="Proteomes" id="UP000567293">
    <property type="component" value="Unassembled WGS sequence"/>
</dbReference>
<evidence type="ECO:0000256" key="3">
    <source>
        <dbReference type="ARBA" id="ARBA00022490"/>
    </source>
</evidence>
<comment type="similarity">
    <text evidence="2">Belongs to the peptidase S41B family.</text>
</comment>
<dbReference type="PANTHER" id="PTHR43253">
    <property type="entry name" value="TRICORN PROTEASE HOMOLOG 2-RELATED"/>
    <property type="match status" value="1"/>
</dbReference>
<feature type="domain" description="Tail specific protease" evidence="7">
    <location>
        <begin position="13"/>
        <end position="145"/>
    </location>
</feature>
<protein>
    <recommendedName>
        <fullName evidence="7">Tail specific protease domain-containing protein</fullName>
    </recommendedName>
</protein>
<dbReference type="CDD" id="cd07562">
    <property type="entry name" value="Peptidase_S41_TRI"/>
    <property type="match status" value="1"/>
</dbReference>
<dbReference type="GO" id="GO:0006508">
    <property type="term" value="P:proteolysis"/>
    <property type="evidence" value="ECO:0007669"/>
    <property type="project" value="UniProtKB-KW"/>
</dbReference>
<reference evidence="8" key="1">
    <citation type="submission" date="2020-06" db="EMBL/GenBank/DDBJ databases">
        <title>Legume-microbial interactions unlock mineral nutrients during tropical forest succession.</title>
        <authorList>
            <person name="Epihov D.Z."/>
        </authorList>
    </citation>
    <scope>NUCLEOTIDE SEQUENCE [LARGE SCALE GENOMIC DNA]</scope>
    <source>
        <strain evidence="8">Pan2503</strain>
    </source>
</reference>
<dbReference type="EMBL" id="JACDQQ010001350">
    <property type="protein sequence ID" value="MBA0086087.1"/>
    <property type="molecule type" value="Genomic_DNA"/>
</dbReference>
<evidence type="ECO:0000259" key="7">
    <source>
        <dbReference type="Pfam" id="PF03572"/>
    </source>
</evidence>
<gene>
    <name evidence="8" type="ORF">HRJ53_13950</name>
</gene>
<evidence type="ECO:0000313" key="9">
    <source>
        <dbReference type="Proteomes" id="UP000567293"/>
    </source>
</evidence>
<dbReference type="Gene3D" id="3.90.226.10">
    <property type="entry name" value="2-enoyl-CoA Hydratase, Chain A, domain 1"/>
    <property type="match status" value="1"/>
</dbReference>
<evidence type="ECO:0000256" key="4">
    <source>
        <dbReference type="ARBA" id="ARBA00022670"/>
    </source>
</evidence>
<evidence type="ECO:0000256" key="5">
    <source>
        <dbReference type="ARBA" id="ARBA00022801"/>
    </source>
</evidence>
<name>A0A7V8SXW1_9BACT</name>
<keyword evidence="4" id="KW-0645">Protease</keyword>
<evidence type="ECO:0000256" key="2">
    <source>
        <dbReference type="ARBA" id="ARBA00008524"/>
    </source>
</evidence>
<keyword evidence="5" id="KW-0378">Hydrolase</keyword>
<evidence type="ECO:0000313" key="8">
    <source>
        <dbReference type="EMBL" id="MBA0086087.1"/>
    </source>
</evidence>